<dbReference type="SUPFAM" id="SSF101473">
    <property type="entry name" value="DhaL-like"/>
    <property type="match status" value="1"/>
</dbReference>
<dbReference type="EMBL" id="JZEE01000360">
    <property type="protein sequence ID" value="KJK65601.1"/>
    <property type="molecule type" value="Genomic_DNA"/>
</dbReference>
<feature type="active site" description="Tele-hemiaminal-histidine intermediate" evidence="11">
    <location>
        <position position="222"/>
    </location>
</feature>
<dbReference type="GO" id="GO:0005829">
    <property type="term" value="C:cytosol"/>
    <property type="evidence" value="ECO:0007669"/>
    <property type="project" value="TreeGrafter"/>
</dbReference>
<evidence type="ECO:0000256" key="7">
    <source>
        <dbReference type="ARBA" id="ARBA00022798"/>
    </source>
</evidence>
<comment type="catalytic activity">
    <reaction evidence="10">
        <text>dihydroxyacetone + ATP = dihydroxyacetone phosphate + ADP + H(+)</text>
        <dbReference type="Rhea" id="RHEA:15773"/>
        <dbReference type="ChEBI" id="CHEBI:15378"/>
        <dbReference type="ChEBI" id="CHEBI:16016"/>
        <dbReference type="ChEBI" id="CHEBI:30616"/>
        <dbReference type="ChEBI" id="CHEBI:57642"/>
        <dbReference type="ChEBI" id="CHEBI:456216"/>
        <dbReference type="EC" id="2.7.1.29"/>
    </reaction>
</comment>
<dbReference type="Pfam" id="PF02734">
    <property type="entry name" value="Dak2"/>
    <property type="match status" value="1"/>
</dbReference>
<comment type="catalytic activity">
    <reaction evidence="9">
        <text>D-glyceraldehyde + ATP = D-glyceraldehyde 3-phosphate + ADP + H(+)</text>
        <dbReference type="Rhea" id="RHEA:13941"/>
        <dbReference type="ChEBI" id="CHEBI:15378"/>
        <dbReference type="ChEBI" id="CHEBI:17378"/>
        <dbReference type="ChEBI" id="CHEBI:30616"/>
        <dbReference type="ChEBI" id="CHEBI:59776"/>
        <dbReference type="ChEBI" id="CHEBI:456216"/>
        <dbReference type="EC" id="2.7.1.28"/>
    </reaction>
</comment>
<keyword evidence="8" id="KW-0067">ATP-binding</keyword>
<evidence type="ECO:0000313" key="16">
    <source>
        <dbReference type="Proteomes" id="UP000033540"/>
    </source>
</evidence>
<keyword evidence="6 15" id="KW-0418">Kinase</keyword>
<feature type="domain" description="DhaL" evidence="13">
    <location>
        <begin position="385"/>
        <end position="590"/>
    </location>
</feature>
<dbReference type="InterPro" id="IPR004007">
    <property type="entry name" value="DhaL_dom"/>
</dbReference>
<accession>A0A0F0IEL5</accession>
<evidence type="ECO:0000256" key="2">
    <source>
        <dbReference type="ARBA" id="ARBA00004778"/>
    </source>
</evidence>
<evidence type="ECO:0000256" key="9">
    <source>
        <dbReference type="ARBA" id="ARBA00047974"/>
    </source>
</evidence>
<dbReference type="STRING" id="1403190.A0A0F0IEL5"/>
<protein>
    <submittedName>
        <fullName evidence="15">Dihydroxyacetone kinase ATP-dependent</fullName>
    </submittedName>
</protein>
<dbReference type="InterPro" id="IPR050861">
    <property type="entry name" value="Dihydroxyacetone_Kinase"/>
</dbReference>
<evidence type="ECO:0000256" key="3">
    <source>
        <dbReference type="ARBA" id="ARBA00008757"/>
    </source>
</evidence>
<dbReference type="Gene3D" id="1.25.40.340">
    <property type="match status" value="1"/>
</dbReference>
<evidence type="ECO:0000256" key="10">
    <source>
        <dbReference type="ARBA" id="ARBA00048898"/>
    </source>
</evidence>
<evidence type="ECO:0000256" key="12">
    <source>
        <dbReference type="PIRSR" id="PIRSR612734-2"/>
    </source>
</evidence>
<dbReference type="OrthoDB" id="1724672at2759"/>
<dbReference type="Proteomes" id="UP000033540">
    <property type="component" value="Unassembled WGS sequence"/>
</dbReference>
<organism evidence="15 16">
    <name type="scientific">Aspergillus parasiticus (strain ATCC 56775 / NRRL 5862 / SRRC 143 / SU-1)</name>
    <dbReference type="NCBI Taxonomy" id="1403190"/>
    <lineage>
        <taxon>Eukaryota</taxon>
        <taxon>Fungi</taxon>
        <taxon>Dikarya</taxon>
        <taxon>Ascomycota</taxon>
        <taxon>Pezizomycotina</taxon>
        <taxon>Eurotiomycetes</taxon>
        <taxon>Eurotiomycetidae</taxon>
        <taxon>Eurotiales</taxon>
        <taxon>Aspergillaceae</taxon>
        <taxon>Aspergillus</taxon>
        <taxon>Aspergillus subgen. Circumdati</taxon>
    </lineage>
</organism>
<feature type="binding site" evidence="12">
    <location>
        <position position="111"/>
    </location>
    <ligand>
        <name>substrate</name>
    </ligand>
</feature>
<evidence type="ECO:0000256" key="1">
    <source>
        <dbReference type="ARBA" id="ARBA00003264"/>
    </source>
</evidence>
<keyword evidence="7" id="KW-0319">Glycerol metabolism</keyword>
<dbReference type="PROSITE" id="PS51481">
    <property type="entry name" value="DHAK"/>
    <property type="match status" value="1"/>
</dbReference>
<dbReference type="SUPFAM" id="SSF82549">
    <property type="entry name" value="DAK1/DegV-like"/>
    <property type="match status" value="1"/>
</dbReference>
<evidence type="ECO:0000259" key="13">
    <source>
        <dbReference type="PROSITE" id="PS51480"/>
    </source>
</evidence>
<keyword evidence="4" id="KW-0808">Transferase</keyword>
<comment type="function">
    <text evidence="1">Catalyzes both the phosphorylation of dihydroxyacetone and of glyceraldehyde.</text>
</comment>
<dbReference type="InterPro" id="IPR004006">
    <property type="entry name" value="DhaK_dom"/>
</dbReference>
<sequence>MTTKHFINDGTTLVQDSLHGLALSNHFLRYDEDIKAIINPRHDGNKNVTIISGGGAGHEPSFVGLVGDGLLSAAVSGYIFASPSVHQIQSSISRVGGSAGTLLVIMNYTGDVLHFHLAAEKARLAGFDTAVLVVGDDVSVGRRKSGRVGRRGLAGTVLVEKVLGALAKQGQMNLQQLYKVGEDLVKNVATVGAALDHVHIVGKPTTESTDNADHVEVGMGIHNEPGCYVIKPQPAIATLVDQMLDKILDPSDSDRAYVSFLDKESICLMVNNLGGVSNIEFSAITKTVVDRLGQWGIKPIRVYSGAFMTSLDGKGFSITLLQTTPQIITALDEPATTPGWRVTPDLYQAHEGGLVPHKKDILETSDIDSMEPSPRSPSQLKVNEKDLMASLKRACNGVIAAEVEIDQVDSLVGDGDCGSTLARTAHAILREIVNKGYYTRESGDTIQILETLANVVENNMDGTSGALYAIFLNALAASLRAVGTKLPKERPVERSDWVKASGDALKAVRQATPASVGDRTVMDALIPFIASLQSDLPVAAAIAAAREGCDTTKGMPASLGRAVYVPTEVWTKVPDPGAMGLVCLLEGLLGA</sequence>
<keyword evidence="5" id="KW-0547">Nucleotide-binding</keyword>
<dbReference type="UniPathway" id="UPA00617">
    <property type="reaction ID" value="UER00669"/>
</dbReference>
<dbReference type="SMART" id="SM01120">
    <property type="entry name" value="Dak2"/>
    <property type="match status" value="1"/>
</dbReference>
<dbReference type="AlphaFoldDB" id="A0A0F0IEL5"/>
<evidence type="ECO:0000313" key="15">
    <source>
        <dbReference type="EMBL" id="KJK65601.1"/>
    </source>
</evidence>
<evidence type="ECO:0000256" key="6">
    <source>
        <dbReference type="ARBA" id="ARBA00022777"/>
    </source>
</evidence>
<dbReference type="FunFam" id="1.25.40.340:FF:000001">
    <property type="entry name" value="Dihydroxyacetone kinase 1"/>
    <property type="match status" value="1"/>
</dbReference>
<dbReference type="FunFam" id="3.30.1180.20:FF:000001">
    <property type="entry name" value="Dihydroxyacetone kinase 1"/>
    <property type="match status" value="1"/>
</dbReference>
<dbReference type="Gene3D" id="3.40.50.10440">
    <property type="entry name" value="Dihydroxyacetone kinase, domain 1"/>
    <property type="match status" value="1"/>
</dbReference>
<dbReference type="Pfam" id="PF02733">
    <property type="entry name" value="Dak1"/>
    <property type="match status" value="1"/>
</dbReference>
<comment type="caution">
    <text evidence="15">The sequence shown here is derived from an EMBL/GenBank/DDBJ whole genome shotgun (WGS) entry which is preliminary data.</text>
</comment>
<dbReference type="Gene3D" id="3.30.1180.20">
    <property type="entry name" value="Dihydroxyacetone kinase, domain 2"/>
    <property type="match status" value="1"/>
</dbReference>
<evidence type="ECO:0000256" key="11">
    <source>
        <dbReference type="PIRSR" id="PIRSR612734-1"/>
    </source>
</evidence>
<proteinExistence type="inferred from homology"/>
<evidence type="ECO:0000256" key="4">
    <source>
        <dbReference type="ARBA" id="ARBA00022679"/>
    </source>
</evidence>
<dbReference type="GO" id="GO:0050354">
    <property type="term" value="F:triokinase activity"/>
    <property type="evidence" value="ECO:0007669"/>
    <property type="project" value="UniProtKB-EC"/>
</dbReference>
<evidence type="ECO:0000256" key="8">
    <source>
        <dbReference type="ARBA" id="ARBA00022840"/>
    </source>
</evidence>
<feature type="domain" description="DhaK" evidence="14">
    <location>
        <begin position="9"/>
        <end position="340"/>
    </location>
</feature>
<gene>
    <name evidence="15" type="ORF">P875_00010166</name>
</gene>
<dbReference type="NCBIfam" id="TIGR02361">
    <property type="entry name" value="dak_ATP"/>
    <property type="match status" value="1"/>
</dbReference>
<dbReference type="PROSITE" id="PS51480">
    <property type="entry name" value="DHAL"/>
    <property type="match status" value="1"/>
</dbReference>
<feature type="binding site" evidence="12">
    <location>
        <begin position="55"/>
        <end position="58"/>
    </location>
    <ligand>
        <name>substrate</name>
    </ligand>
</feature>
<comment type="similarity">
    <text evidence="3">Belongs to the dihydroxyacetone kinase (DAK) family.</text>
</comment>
<dbReference type="GO" id="GO:0004371">
    <property type="term" value="F:glycerone kinase activity"/>
    <property type="evidence" value="ECO:0007669"/>
    <property type="project" value="UniProtKB-EC"/>
</dbReference>
<reference evidence="15 16" key="1">
    <citation type="submission" date="2015-02" db="EMBL/GenBank/DDBJ databases">
        <title>Draft genome sequence of Aspergillus parasiticus SU-1.</title>
        <authorList>
            <person name="Yu J."/>
            <person name="Fedorova N."/>
            <person name="Yin Y."/>
            <person name="Losada L."/>
            <person name="Zafar N."/>
            <person name="Taujale R."/>
            <person name="Ehrlich K.C."/>
            <person name="Bhatnagar D."/>
            <person name="Cleveland T.E."/>
            <person name="Bennett J.W."/>
            <person name="Nierman W.C."/>
        </authorList>
    </citation>
    <scope>NUCLEOTIDE SEQUENCE [LARGE SCALE GENOMIC DNA]</scope>
    <source>
        <strain evidence="16">ATCC 56775 / NRRL 5862 / SRRC 143 / SU-1</strain>
    </source>
</reference>
<dbReference type="GO" id="GO:0019588">
    <property type="term" value="P:anaerobic glycerol catabolic process"/>
    <property type="evidence" value="ECO:0007669"/>
    <property type="project" value="UniProtKB-UniPathway"/>
</dbReference>
<name>A0A0F0IEL5_ASPPU</name>
<dbReference type="InterPro" id="IPR036117">
    <property type="entry name" value="DhaL_dom_sf"/>
</dbReference>
<dbReference type="GO" id="GO:0005524">
    <property type="term" value="F:ATP binding"/>
    <property type="evidence" value="ECO:0007669"/>
    <property type="project" value="UniProtKB-KW"/>
</dbReference>
<dbReference type="FunFam" id="3.40.50.10440:FF:000001">
    <property type="entry name" value="Dihydroxyacetone kinase, DhaK subunit"/>
    <property type="match status" value="1"/>
</dbReference>
<evidence type="ECO:0000256" key="5">
    <source>
        <dbReference type="ARBA" id="ARBA00022741"/>
    </source>
</evidence>
<dbReference type="PANTHER" id="PTHR28629">
    <property type="entry name" value="TRIOKINASE/FMN CYCLASE"/>
    <property type="match status" value="1"/>
</dbReference>
<dbReference type="PANTHER" id="PTHR28629:SF14">
    <property type="entry name" value="DIHYDROXYACETONE KINASE 1"/>
    <property type="match status" value="1"/>
</dbReference>
<comment type="pathway">
    <text evidence="2">Polyol metabolism; glycerol fermentation; glycerone phosphate from glycerol (oxidative route): step 2/2.</text>
</comment>
<evidence type="ECO:0000259" key="14">
    <source>
        <dbReference type="PROSITE" id="PS51481"/>
    </source>
</evidence>
<dbReference type="InterPro" id="IPR012734">
    <property type="entry name" value="DhaK_ATP"/>
</dbReference>